<dbReference type="InterPro" id="IPR008030">
    <property type="entry name" value="NmrA-like"/>
</dbReference>
<dbReference type="CDD" id="cd05251">
    <property type="entry name" value="NmrA_like_SDR_a"/>
    <property type="match status" value="1"/>
</dbReference>
<dbReference type="PANTHER" id="PTHR42748:SF28">
    <property type="entry name" value="NMRA-LIKE DOMAIN-CONTAINING PROTEIN"/>
    <property type="match status" value="1"/>
</dbReference>
<evidence type="ECO:0000313" key="4">
    <source>
        <dbReference type="EMBL" id="KAJ9144408.1"/>
    </source>
</evidence>
<dbReference type="GO" id="GO:0005634">
    <property type="term" value="C:nucleus"/>
    <property type="evidence" value="ECO:0007669"/>
    <property type="project" value="TreeGrafter"/>
</dbReference>
<name>A0AA38RS67_9PEZI</name>
<dbReference type="Gene3D" id="3.90.25.10">
    <property type="entry name" value="UDP-galactose 4-epimerase, domain 1"/>
    <property type="match status" value="1"/>
</dbReference>
<gene>
    <name evidence="4" type="ORF">NKR19_g6448</name>
</gene>
<dbReference type="SUPFAM" id="SSF51735">
    <property type="entry name" value="NAD(P)-binding Rossmann-fold domains"/>
    <property type="match status" value="1"/>
</dbReference>
<evidence type="ECO:0000256" key="2">
    <source>
        <dbReference type="ARBA" id="ARBA00022857"/>
    </source>
</evidence>
<evidence type="ECO:0000313" key="5">
    <source>
        <dbReference type="Proteomes" id="UP001174691"/>
    </source>
</evidence>
<keyword evidence="2" id="KW-0521">NADP</keyword>
<dbReference type="InterPro" id="IPR051164">
    <property type="entry name" value="NmrA-like_oxidored"/>
</dbReference>
<evidence type="ECO:0000259" key="3">
    <source>
        <dbReference type="Pfam" id="PF05368"/>
    </source>
</evidence>
<comment type="caution">
    <text evidence="4">The sequence shown here is derived from an EMBL/GenBank/DDBJ whole genome shotgun (WGS) entry which is preliminary data.</text>
</comment>
<keyword evidence="5" id="KW-1185">Reference proteome</keyword>
<organism evidence="4 5">
    <name type="scientific">Coniochaeta hoffmannii</name>
    <dbReference type="NCBI Taxonomy" id="91930"/>
    <lineage>
        <taxon>Eukaryota</taxon>
        <taxon>Fungi</taxon>
        <taxon>Dikarya</taxon>
        <taxon>Ascomycota</taxon>
        <taxon>Pezizomycotina</taxon>
        <taxon>Sordariomycetes</taxon>
        <taxon>Sordariomycetidae</taxon>
        <taxon>Coniochaetales</taxon>
        <taxon>Coniochaetaceae</taxon>
        <taxon>Coniochaeta</taxon>
    </lineage>
</organism>
<proteinExistence type="inferred from homology"/>
<dbReference type="Gene3D" id="3.40.50.720">
    <property type="entry name" value="NAD(P)-binding Rossmann-like Domain"/>
    <property type="match status" value="1"/>
</dbReference>
<evidence type="ECO:0000256" key="1">
    <source>
        <dbReference type="ARBA" id="ARBA00006328"/>
    </source>
</evidence>
<dbReference type="PANTHER" id="PTHR42748">
    <property type="entry name" value="NITROGEN METABOLITE REPRESSION PROTEIN NMRA FAMILY MEMBER"/>
    <property type="match status" value="1"/>
</dbReference>
<dbReference type="InterPro" id="IPR036291">
    <property type="entry name" value="NAD(P)-bd_dom_sf"/>
</dbReference>
<dbReference type="EMBL" id="JANBVN010000099">
    <property type="protein sequence ID" value="KAJ9144408.1"/>
    <property type="molecule type" value="Genomic_DNA"/>
</dbReference>
<sequence length="270" mass="29364">MSVKTVTVLGATGNQGVGVVSGLLQDQGKYHIRAVTRRPDSDAARSLQAKGVELIQADLNNLESLEAAFAGSHVIYAVTDFFEPFAAFGPDRAMEVESQQGINVARAAAATPSLEHFIWSTLPNGAEISHGKYTVPHFEGKNRVDAYIRQDKALLAKTTFFWVTWYHSNYDFPMYTPFPVPSAGKYVQVTSYSPETLITTIGDVRANVGAFVRAVLDNPQKTRNGAVVRADIGTLTSDELLKTWAAVQGKQAISVRTDVATYNRPVARVG</sequence>
<accession>A0AA38RS67</accession>
<dbReference type="Pfam" id="PF05368">
    <property type="entry name" value="NmrA"/>
    <property type="match status" value="1"/>
</dbReference>
<dbReference type="AlphaFoldDB" id="A0AA38RS67"/>
<protein>
    <submittedName>
        <fullName evidence="4">NAD(P)-binding protein</fullName>
    </submittedName>
</protein>
<dbReference type="Proteomes" id="UP001174691">
    <property type="component" value="Unassembled WGS sequence"/>
</dbReference>
<comment type="similarity">
    <text evidence="1">Belongs to the NmrA-type oxidoreductase family.</text>
</comment>
<feature type="domain" description="NmrA-like" evidence="3">
    <location>
        <begin position="4"/>
        <end position="256"/>
    </location>
</feature>
<reference evidence="4" key="1">
    <citation type="submission" date="2022-07" db="EMBL/GenBank/DDBJ databases">
        <title>Fungi with potential for degradation of polypropylene.</title>
        <authorList>
            <person name="Gostincar C."/>
        </authorList>
    </citation>
    <scope>NUCLEOTIDE SEQUENCE</scope>
    <source>
        <strain evidence="4">EXF-13287</strain>
    </source>
</reference>